<dbReference type="InterPro" id="IPR000015">
    <property type="entry name" value="Fimb_usher"/>
</dbReference>
<comment type="caution">
    <text evidence="4">The sequence shown here is derived from an EMBL/GenBank/DDBJ whole genome shotgun (WGS) entry which is preliminary data.</text>
</comment>
<evidence type="ECO:0000256" key="2">
    <source>
        <dbReference type="SAM" id="SignalP"/>
    </source>
</evidence>
<organism evidence="4 5">
    <name type="scientific">Phyllobacterium myrsinacearum</name>
    <dbReference type="NCBI Taxonomy" id="28101"/>
    <lineage>
        <taxon>Bacteria</taxon>
        <taxon>Pseudomonadati</taxon>
        <taxon>Pseudomonadota</taxon>
        <taxon>Alphaproteobacteria</taxon>
        <taxon>Hyphomicrobiales</taxon>
        <taxon>Phyllobacteriaceae</taxon>
        <taxon>Phyllobacterium</taxon>
    </lineage>
</organism>
<keyword evidence="5" id="KW-1185">Reference proteome</keyword>
<dbReference type="PANTHER" id="PTHR30451:SF5">
    <property type="entry name" value="SLR0019 PROTEIN"/>
    <property type="match status" value="1"/>
</dbReference>
<dbReference type="OrthoDB" id="8587at2"/>
<keyword evidence="2" id="KW-0732">Signal</keyword>
<feature type="compositionally biased region" description="Polar residues" evidence="1">
    <location>
        <begin position="565"/>
        <end position="575"/>
    </location>
</feature>
<feature type="region of interest" description="Disordered" evidence="1">
    <location>
        <begin position="550"/>
        <end position="599"/>
    </location>
</feature>
<dbReference type="InterPro" id="IPR043142">
    <property type="entry name" value="PapC-like_C_sf"/>
</dbReference>
<gene>
    <name evidence="4" type="ORF">C5750_20315</name>
</gene>
<dbReference type="Gene3D" id="2.60.40.2070">
    <property type="match status" value="1"/>
</dbReference>
<feature type="domain" description="PapC-like C-terminal" evidence="3">
    <location>
        <begin position="730"/>
        <end position="791"/>
    </location>
</feature>
<feature type="compositionally biased region" description="Low complexity" evidence="1">
    <location>
        <begin position="553"/>
        <end position="564"/>
    </location>
</feature>
<proteinExistence type="predicted"/>
<accession>A0A2S9JE57</accession>
<feature type="signal peptide" evidence="2">
    <location>
        <begin position="1"/>
        <end position="33"/>
    </location>
</feature>
<dbReference type="GO" id="GO:0009279">
    <property type="term" value="C:cell outer membrane"/>
    <property type="evidence" value="ECO:0007669"/>
    <property type="project" value="TreeGrafter"/>
</dbReference>
<dbReference type="Gene3D" id="2.60.40.3110">
    <property type="match status" value="1"/>
</dbReference>
<evidence type="ECO:0000313" key="4">
    <source>
        <dbReference type="EMBL" id="PRD51176.1"/>
    </source>
</evidence>
<evidence type="ECO:0000259" key="3">
    <source>
        <dbReference type="Pfam" id="PF13953"/>
    </source>
</evidence>
<dbReference type="Pfam" id="PF00577">
    <property type="entry name" value="Usher"/>
    <property type="match status" value="1"/>
</dbReference>
<name>A0A2S9JE57_9HYPH</name>
<dbReference type="InterPro" id="IPR025949">
    <property type="entry name" value="PapC-like_C"/>
</dbReference>
<dbReference type="Gene3D" id="2.60.40.2610">
    <property type="entry name" value="Outer membrane usher protein FimD, plug domain"/>
    <property type="match status" value="1"/>
</dbReference>
<evidence type="ECO:0000313" key="5">
    <source>
        <dbReference type="Proteomes" id="UP000238563"/>
    </source>
</evidence>
<feature type="chain" id="PRO_5015522791" evidence="2">
    <location>
        <begin position="34"/>
        <end position="807"/>
    </location>
</feature>
<sequence length="807" mass="84891">MTMRSIRQSWSSLSLRLAATGFCLAGASCPALAQEAPPLTQDMPASGQELLLGVAINNGPSRVLARFHRLPDGKLAATPEELRKAGFRPARGVPGKDGLIPLDSLPEVAWQYNDVDQMIAFTAPDAAREPATVDLGGESEPIDFSAVRSNFGLVTNYALYAASGASWHDGPVDGSLSGSVETRLLTPFGTFSASGLGRMNPFDAGQYDIARLDSAWRYVDPKRMLTYQIGDTVSGALGWSSSYRLGGLQLRRNFEVRPDLVTTPVPSLSGSASLPSTLDLYLNNMKVYSGEVAAGPFDLSGLPFLGGGGDARIVMKDALGRESVIQRSYFFAPGMLRKGYVDFSAEAGFPRLGYGYTSFDYGHDIAASGSIRYGLSNGLTLEAHAEGIRSLINAGTGFAASLGPYGSISGSAAASRYEGDFGGKFSAVYQVARNGYSFYIGGDRMFGNYNDVGLVADRRGHYDTPVSVRSRQVDRLGFSFPLGFDPSSLSLGLSRIRGAGHDSDSTLVTASWSRTLFDKLSLYVTGYGDLDRSGDFGVYAGLSMPLGKDMTASSSLSHSGGRSSVDTSLSKSSGSEEGAVGWTIRDRESGKGNGARSVNANYRTRLAQLTGSVEQSGDQGRVTGSIEGSIVAAGGGVFLANRVDDAFAVVKAGGPNVDVSVNGRRIGTTNSRGRALVPSLESYRNNRVSIDPAKLSFDLQPEQTQALVVPADRSGVVVDFGVSKVDAAIVNLTGPDGKPVPLGAVVQLDGAAQPTVAGYDGRTYLTGLSGRNSITVTLPENAGTCRASFDYAAKPGTQLEIGPIPCR</sequence>
<evidence type="ECO:0000256" key="1">
    <source>
        <dbReference type="SAM" id="MobiDB-lite"/>
    </source>
</evidence>
<dbReference type="Pfam" id="PF13953">
    <property type="entry name" value="PapC_C"/>
    <property type="match status" value="1"/>
</dbReference>
<dbReference type="PROSITE" id="PS51257">
    <property type="entry name" value="PROKAR_LIPOPROTEIN"/>
    <property type="match status" value="1"/>
</dbReference>
<dbReference type="GO" id="GO:0009297">
    <property type="term" value="P:pilus assembly"/>
    <property type="evidence" value="ECO:0007669"/>
    <property type="project" value="InterPro"/>
</dbReference>
<dbReference type="AlphaFoldDB" id="A0A2S9JE57"/>
<reference evidence="4 5" key="1">
    <citation type="submission" date="2018-02" db="EMBL/GenBank/DDBJ databases">
        <title>The draft genome of Phyllobacterium myrsinacearum DSM5892.</title>
        <authorList>
            <person name="Li L."/>
            <person name="Liu L."/>
            <person name="Zhang X."/>
            <person name="Wang T."/>
        </authorList>
    </citation>
    <scope>NUCLEOTIDE SEQUENCE [LARGE SCALE GENOMIC DNA]</scope>
    <source>
        <strain evidence="4 5">DSM 5892</strain>
    </source>
</reference>
<dbReference type="GO" id="GO:0015473">
    <property type="term" value="F:fimbrial usher porin activity"/>
    <property type="evidence" value="ECO:0007669"/>
    <property type="project" value="InterPro"/>
</dbReference>
<dbReference type="Proteomes" id="UP000238563">
    <property type="component" value="Unassembled WGS sequence"/>
</dbReference>
<dbReference type="PANTHER" id="PTHR30451">
    <property type="entry name" value="OUTER MEMBRANE USHER PROTEIN"/>
    <property type="match status" value="1"/>
</dbReference>
<dbReference type="EMBL" id="PVBT01000006">
    <property type="protein sequence ID" value="PRD51176.1"/>
    <property type="molecule type" value="Genomic_DNA"/>
</dbReference>
<protein>
    <submittedName>
        <fullName evidence="4">Fimbrial biogenesis outer membrane usher protein</fullName>
    </submittedName>
</protein>
<dbReference type="InterPro" id="IPR042186">
    <property type="entry name" value="FimD_plug_dom"/>
</dbReference>